<evidence type="ECO:0000256" key="3">
    <source>
        <dbReference type="ARBA" id="ARBA00012663"/>
    </source>
</evidence>
<dbReference type="EC" id="3.2.1.52" evidence="3"/>
<dbReference type="Gene3D" id="2.60.120.200">
    <property type="match status" value="1"/>
</dbReference>
<name>A0A8H4LN55_9HYPO</name>
<dbReference type="InterPro" id="IPR015882">
    <property type="entry name" value="HEX_bac_N"/>
</dbReference>
<dbReference type="InterPro" id="IPR015883">
    <property type="entry name" value="Glyco_hydro_20_cat"/>
</dbReference>
<evidence type="ECO:0000256" key="4">
    <source>
        <dbReference type="ARBA" id="ARBA00022801"/>
    </source>
</evidence>
<accession>A0A8H4LN55</accession>
<feature type="domain" description="Beta-hexosaminidase bacterial type N-terminal" evidence="8">
    <location>
        <begin position="946"/>
        <end position="1043"/>
    </location>
</feature>
<dbReference type="InterPro" id="IPR013320">
    <property type="entry name" value="ConA-like_dom_sf"/>
</dbReference>
<dbReference type="CDD" id="cd06564">
    <property type="entry name" value="GH20_DspB_LnbB-like"/>
    <property type="match status" value="1"/>
</dbReference>
<evidence type="ECO:0000256" key="1">
    <source>
        <dbReference type="ARBA" id="ARBA00001231"/>
    </source>
</evidence>
<evidence type="ECO:0000313" key="9">
    <source>
        <dbReference type="EMBL" id="KAF4471173.1"/>
    </source>
</evidence>
<evidence type="ECO:0000256" key="2">
    <source>
        <dbReference type="ARBA" id="ARBA00006285"/>
    </source>
</evidence>
<protein>
    <recommendedName>
        <fullName evidence="3">beta-N-acetylhexosaminidase</fullName>
        <ecNumber evidence="3">3.2.1.52</ecNumber>
    </recommendedName>
</protein>
<dbReference type="InterPro" id="IPR052764">
    <property type="entry name" value="GH20_Enzymes"/>
</dbReference>
<dbReference type="Pfam" id="PF00728">
    <property type="entry name" value="Glyco_hydro_20"/>
    <property type="match status" value="1"/>
</dbReference>
<dbReference type="PANTHER" id="PTHR43678:SF1">
    <property type="entry name" value="BETA-N-ACETYLHEXOSAMINIDASE"/>
    <property type="match status" value="1"/>
</dbReference>
<dbReference type="GO" id="GO:0005975">
    <property type="term" value="P:carbohydrate metabolic process"/>
    <property type="evidence" value="ECO:0007669"/>
    <property type="project" value="InterPro"/>
</dbReference>
<dbReference type="SUPFAM" id="SSF55545">
    <property type="entry name" value="beta-N-acetylhexosaminidase-like domain"/>
    <property type="match status" value="1"/>
</dbReference>
<evidence type="ECO:0000259" key="8">
    <source>
        <dbReference type="Pfam" id="PF02838"/>
    </source>
</evidence>
<dbReference type="SUPFAM" id="SSF49899">
    <property type="entry name" value="Concanavalin A-like lectins/glucanases"/>
    <property type="match status" value="1"/>
</dbReference>
<feature type="compositionally biased region" description="Low complexity" evidence="6">
    <location>
        <begin position="379"/>
        <end position="389"/>
    </location>
</feature>
<feature type="compositionally biased region" description="Polar residues" evidence="6">
    <location>
        <begin position="406"/>
        <end position="422"/>
    </location>
</feature>
<evidence type="ECO:0000259" key="7">
    <source>
        <dbReference type="Pfam" id="PF00728"/>
    </source>
</evidence>
<organism evidence="9 10">
    <name type="scientific">Fusarium albosuccineum</name>
    <dbReference type="NCBI Taxonomy" id="1237068"/>
    <lineage>
        <taxon>Eukaryota</taxon>
        <taxon>Fungi</taxon>
        <taxon>Dikarya</taxon>
        <taxon>Ascomycota</taxon>
        <taxon>Pezizomycotina</taxon>
        <taxon>Sordariomycetes</taxon>
        <taxon>Hypocreomycetidae</taxon>
        <taxon>Hypocreales</taxon>
        <taxon>Nectriaceae</taxon>
        <taxon>Fusarium</taxon>
        <taxon>Fusarium decemcellulare species complex</taxon>
    </lineage>
</organism>
<dbReference type="EMBL" id="JAADYS010000243">
    <property type="protein sequence ID" value="KAF4471173.1"/>
    <property type="molecule type" value="Genomic_DNA"/>
</dbReference>
<gene>
    <name evidence="9" type="ORF">FALBO_1916</name>
</gene>
<keyword evidence="4" id="KW-0378">Hydrolase</keyword>
<evidence type="ECO:0000256" key="6">
    <source>
        <dbReference type="SAM" id="MobiDB-lite"/>
    </source>
</evidence>
<feature type="domain" description="Glycoside hydrolase family 20 catalytic" evidence="7">
    <location>
        <begin position="1053"/>
        <end position="1327"/>
    </location>
</feature>
<evidence type="ECO:0000256" key="5">
    <source>
        <dbReference type="ARBA" id="ARBA00023295"/>
    </source>
</evidence>
<feature type="region of interest" description="Disordered" evidence="6">
    <location>
        <begin position="378"/>
        <end position="422"/>
    </location>
</feature>
<dbReference type="GO" id="GO:0004563">
    <property type="term" value="F:beta-N-acetylhexosaminidase activity"/>
    <property type="evidence" value="ECO:0007669"/>
    <property type="project" value="UniProtKB-EC"/>
</dbReference>
<reference evidence="9 10" key="1">
    <citation type="submission" date="2020-01" db="EMBL/GenBank/DDBJ databases">
        <title>Identification and distribution of gene clusters putatively required for synthesis of sphingolipid metabolism inhibitors in phylogenetically diverse species of the filamentous fungus Fusarium.</title>
        <authorList>
            <person name="Kim H.-S."/>
            <person name="Busman M."/>
            <person name="Brown D.W."/>
            <person name="Divon H."/>
            <person name="Uhlig S."/>
            <person name="Proctor R.H."/>
        </authorList>
    </citation>
    <scope>NUCLEOTIDE SEQUENCE [LARGE SCALE GENOMIC DNA]</scope>
    <source>
        <strain evidence="9 10">NRRL 20459</strain>
    </source>
</reference>
<dbReference type="PANTHER" id="PTHR43678">
    <property type="entry name" value="PUTATIVE (AFU_ORTHOLOGUE AFUA_2G00640)-RELATED"/>
    <property type="match status" value="1"/>
</dbReference>
<dbReference type="SUPFAM" id="SSF51445">
    <property type="entry name" value="(Trans)glycosidases"/>
    <property type="match status" value="1"/>
</dbReference>
<dbReference type="Pfam" id="PF02838">
    <property type="entry name" value="Glyco_hydro_20b"/>
    <property type="match status" value="1"/>
</dbReference>
<comment type="catalytic activity">
    <reaction evidence="1">
        <text>Hydrolysis of terminal non-reducing N-acetyl-D-hexosamine residues in N-acetyl-beta-D-hexosaminides.</text>
        <dbReference type="EC" id="3.2.1.52"/>
    </reaction>
</comment>
<dbReference type="OrthoDB" id="428480at2759"/>
<keyword evidence="5" id="KW-0326">Glycosidase</keyword>
<evidence type="ECO:0000313" key="10">
    <source>
        <dbReference type="Proteomes" id="UP000554235"/>
    </source>
</evidence>
<dbReference type="Gene3D" id="3.30.379.10">
    <property type="entry name" value="Chitobiase/beta-hexosaminidase domain 2-like"/>
    <property type="match status" value="1"/>
</dbReference>
<dbReference type="Gene3D" id="3.20.20.80">
    <property type="entry name" value="Glycosidases"/>
    <property type="match status" value="1"/>
</dbReference>
<proteinExistence type="inferred from homology"/>
<comment type="caution">
    <text evidence="9">The sequence shown here is derived from an EMBL/GenBank/DDBJ whole genome shotgun (WGS) entry which is preliminary data.</text>
</comment>
<keyword evidence="10" id="KW-1185">Reference proteome</keyword>
<sequence length="1574" mass="174223">MASKLVSDRLRAQSSILPWDGRSHASISPAKVKSLKSGAGTNPTVLLDHPTSKNALQNSKLWFFMTDGAIDERLVNKFANAIPTTGLHGTASVIILFGYPDISPFKCNVSVGMSVFAVAPHCVFLFHDVQNKDLYVFQAKGSFTSLLPEGSAFTPFGPTARWQDLTRITYDDLCRVKIPKPDRLGEDIVVLPGGKKFNMTAVYNNTLSRDKTIDLLSDYPALDVILLAARTRGRDASVKAWIESARKGQGVPEITFLDREDTNGKAKSTMDRLLNAVLKSSVTTHQPVDIWHYLANPQAPNYNLNRGSIAKIQAFRSTLRNVHEWNWRQFTSQAGIGQERSDRLNEAAAEVLLTINSYDSEGSMSPAILTPMSSPAQGSEYLSPVESLPLSPPENARKRPQRRYSPLSSSSTKNQRTNMGSTQAKDLLFLPGFRAERTLAKSLSQPLDFYDTCSICQEPKVIQTILLQSSTPTNSTPGLPEPGHHAGHKYPLLLGNFPETDIILPITSCDACASTLLQSGELPNGDRVAAALPLVSLSVDINRELWEKTLAQVYGHRFHNSIVFLLFLSTVCATIEDLGDDQSPSDSQGLRKSLEWCCKEICKLPGLSLRAGLTPAGSPLANVVTETTPMEKTLSHAFCGMRPVLWESTMFSYPMDGFIVLVRLAGLMDNIPPESIGRFVWKRLLYSFTEQHVKLQNEAGVQRANAALKEILHDGSSSKDSVQDMSLKSIALLNLRGTYLLPSSSDILEDFQRTGEYFQIIQDTLKYRTSMAGFLQLLLAAVGNDSPIEEVPSFFTGLQYEADRLGRLEGGVYNFFEDSGTITEEIAAKVITAFFKHFMPPLEEFQSFGIEQRTRSEIRPLVHPSLHQLEPYDALPMPSPTEETWTNAPCYQVAAALPHKRGNVVNLLELQVYGGYSASDLETIIVDSRYASSVDKEGQTLIPPTLHQFAKTFQDDFESVLNFRPKLIQGTRAKKDSIFITIDRKGHYLDAAKRHTSEGYTLKVDEHGIFLSGASPLGAWWGTRTILQALALNGQLPHGFTTDAPGWKERGVMNEFHLHLSDNLFINHDLYTEKQKWGLYSSFRLNSPIPALAGLVPLANESYTKAQFEEIQHKCASRGVTIIPELETPAHALAITKWKPQLALEGDPSMLNISHADTIPTLKTFWKTFLPWFHSKTVHIGADEYNASLLSEYSHLVNELSDFVSASNKKARIWGTFPPRKGGNYTKDVVIQHWAPYEDNAYFDFIKNGYNVVNSDFSFYTNTKWHGYFGQSLNKSLIFNGNPAGGAFSPNIFDVANATNNPPRDNPSVLGHVAAQWSDYGPSASTYLEAYYAWRDGLPALGDKTWDGDLAENEYDSIIARLIAVAPGQNLDRRIKSDTDLIVDYRFDDAFKDGTGVRSWSRMVRDTSGNTYHAVNHDCKIANSIVSFSSKCYLETPLGSKGRNYTLSFWMYPQSRKPGVLFSGPDSALHSGHGTNTNITLVSGDQAYSLNFTLPINSWTHVSLSGRGGSTFLTTSDGKGERTMEFLTKIQPNGVPGSNGVMTIWKPIAIEAPLKRIGEGFIGRMKHISLGGST</sequence>
<dbReference type="InterPro" id="IPR029018">
    <property type="entry name" value="Hex-like_dom2"/>
</dbReference>
<dbReference type="InterPro" id="IPR017853">
    <property type="entry name" value="GH"/>
</dbReference>
<comment type="similarity">
    <text evidence="2">Belongs to the glycosyl hydrolase 20 family.</text>
</comment>
<dbReference type="Proteomes" id="UP000554235">
    <property type="component" value="Unassembled WGS sequence"/>
</dbReference>